<name>A0A6A4PAR2_LUPAL</name>
<evidence type="ECO:0000256" key="4">
    <source>
        <dbReference type="ARBA" id="ARBA00022801"/>
    </source>
</evidence>
<comment type="subcellular location">
    <subcellularLocation>
        <location evidence="1">Secreted</location>
        <location evidence="1">Cell wall</location>
    </subcellularLocation>
</comment>
<evidence type="ECO:0000256" key="1">
    <source>
        <dbReference type="ARBA" id="ARBA00004191"/>
    </source>
</evidence>
<protein>
    <submittedName>
        <fullName evidence="7">Putative galacturan 1,4-alpha-galacturonidase</fullName>
    </submittedName>
</protein>
<dbReference type="EMBL" id="WOCE01000015">
    <property type="protein sequence ID" value="KAE9599252.1"/>
    <property type="molecule type" value="Genomic_DNA"/>
</dbReference>
<evidence type="ECO:0000256" key="6">
    <source>
        <dbReference type="RuleBase" id="RU361169"/>
    </source>
</evidence>
<dbReference type="Proteomes" id="UP000447434">
    <property type="component" value="Chromosome 15"/>
</dbReference>
<keyword evidence="8" id="KW-1185">Reference proteome</keyword>
<dbReference type="GO" id="GO:0004650">
    <property type="term" value="F:polygalacturonase activity"/>
    <property type="evidence" value="ECO:0007669"/>
    <property type="project" value="InterPro"/>
</dbReference>
<evidence type="ECO:0000256" key="3">
    <source>
        <dbReference type="ARBA" id="ARBA00022512"/>
    </source>
</evidence>
<keyword evidence="3" id="KW-0134">Cell wall</keyword>
<dbReference type="AlphaFoldDB" id="A0A6A4PAR2"/>
<comment type="caution">
    <text evidence="7">The sequence shown here is derived from an EMBL/GenBank/DDBJ whole genome shotgun (WGS) entry which is preliminary data.</text>
</comment>
<evidence type="ECO:0000256" key="2">
    <source>
        <dbReference type="ARBA" id="ARBA00008834"/>
    </source>
</evidence>
<dbReference type="GO" id="GO:0005975">
    <property type="term" value="P:carbohydrate metabolic process"/>
    <property type="evidence" value="ECO:0007669"/>
    <property type="project" value="InterPro"/>
</dbReference>
<dbReference type="InterPro" id="IPR011050">
    <property type="entry name" value="Pectin_lyase_fold/virulence"/>
</dbReference>
<organism evidence="7 8">
    <name type="scientific">Lupinus albus</name>
    <name type="common">White lupine</name>
    <name type="synonym">Lupinus termis</name>
    <dbReference type="NCBI Taxonomy" id="3870"/>
    <lineage>
        <taxon>Eukaryota</taxon>
        <taxon>Viridiplantae</taxon>
        <taxon>Streptophyta</taxon>
        <taxon>Embryophyta</taxon>
        <taxon>Tracheophyta</taxon>
        <taxon>Spermatophyta</taxon>
        <taxon>Magnoliopsida</taxon>
        <taxon>eudicotyledons</taxon>
        <taxon>Gunneridae</taxon>
        <taxon>Pentapetalae</taxon>
        <taxon>rosids</taxon>
        <taxon>fabids</taxon>
        <taxon>Fabales</taxon>
        <taxon>Fabaceae</taxon>
        <taxon>Papilionoideae</taxon>
        <taxon>50 kb inversion clade</taxon>
        <taxon>genistoids sensu lato</taxon>
        <taxon>core genistoids</taxon>
        <taxon>Genisteae</taxon>
        <taxon>Lupinus</taxon>
    </lineage>
</organism>
<evidence type="ECO:0000256" key="5">
    <source>
        <dbReference type="ARBA" id="ARBA00023295"/>
    </source>
</evidence>
<reference evidence="8" key="1">
    <citation type="journal article" date="2020" name="Nat. Commun.">
        <title>Genome sequence of the cluster root forming white lupin.</title>
        <authorList>
            <person name="Hufnagel B."/>
            <person name="Marques A."/>
            <person name="Soriano A."/>
            <person name="Marques L."/>
            <person name="Divol F."/>
            <person name="Doumas P."/>
            <person name="Sallet E."/>
            <person name="Mancinotti D."/>
            <person name="Carrere S."/>
            <person name="Marande W."/>
            <person name="Arribat S."/>
            <person name="Keller J."/>
            <person name="Huneau C."/>
            <person name="Blein T."/>
            <person name="Aime D."/>
            <person name="Laguerre M."/>
            <person name="Taylor J."/>
            <person name="Schubert V."/>
            <person name="Nelson M."/>
            <person name="Geu-Flores F."/>
            <person name="Crespi M."/>
            <person name="Gallardo-Guerrero K."/>
            <person name="Delaux P.-M."/>
            <person name="Salse J."/>
            <person name="Berges H."/>
            <person name="Guyot R."/>
            <person name="Gouzy J."/>
            <person name="Peret B."/>
        </authorList>
    </citation>
    <scope>NUCLEOTIDE SEQUENCE [LARGE SCALE GENOMIC DNA]</scope>
    <source>
        <strain evidence="8">cv. Amiga</strain>
    </source>
</reference>
<keyword evidence="3" id="KW-0964">Secreted</keyword>
<proteinExistence type="inferred from homology"/>
<dbReference type="OrthoDB" id="187139at2759"/>
<dbReference type="InterPro" id="IPR000743">
    <property type="entry name" value="Glyco_hydro_28"/>
</dbReference>
<evidence type="ECO:0000313" key="8">
    <source>
        <dbReference type="Proteomes" id="UP000447434"/>
    </source>
</evidence>
<dbReference type="InterPro" id="IPR012334">
    <property type="entry name" value="Pectin_lyas_fold"/>
</dbReference>
<evidence type="ECO:0000313" key="7">
    <source>
        <dbReference type="EMBL" id="KAE9599252.1"/>
    </source>
</evidence>
<comment type="similarity">
    <text evidence="2 6">Belongs to the glycosyl hydrolase 28 family.</text>
</comment>
<dbReference type="SUPFAM" id="SSF51126">
    <property type="entry name" value="Pectin lyase-like"/>
    <property type="match status" value="1"/>
</dbReference>
<dbReference type="Pfam" id="PF00295">
    <property type="entry name" value="Glyco_hydro_28"/>
    <property type="match status" value="1"/>
</dbReference>
<sequence>MQPSLVKISNIVFSNVRGTTLTPIAVDLRCSKLFPCRNVRISNINLKHASIPISSRCANIKPVYTGVQHPPAC</sequence>
<keyword evidence="4 6" id="KW-0378">Hydrolase</keyword>
<accession>A0A6A4PAR2</accession>
<dbReference type="Gene3D" id="2.160.20.10">
    <property type="entry name" value="Single-stranded right-handed beta-helix, Pectin lyase-like"/>
    <property type="match status" value="1"/>
</dbReference>
<gene>
    <name evidence="7" type="ORF">Lalb_Chr15g0089531</name>
</gene>
<keyword evidence="5 6" id="KW-0326">Glycosidase</keyword>